<gene>
    <name evidence="2" type="ORF">B4110_3820</name>
</gene>
<dbReference type="Proteomes" id="UP000075324">
    <property type="component" value="Unassembled WGS sequence"/>
</dbReference>
<dbReference type="Gene3D" id="3.30.70.1290">
    <property type="entry name" value="Transposase IS200-like"/>
    <property type="match status" value="1"/>
</dbReference>
<dbReference type="PANTHER" id="PTHR33360">
    <property type="entry name" value="TRANSPOSASE FOR INSERTION SEQUENCE ELEMENT IS200"/>
    <property type="match status" value="1"/>
</dbReference>
<dbReference type="PATRIC" id="fig|153151.4.peg.1220"/>
<evidence type="ECO:0000313" key="2">
    <source>
        <dbReference type="EMBL" id="KYD24704.1"/>
    </source>
</evidence>
<dbReference type="SUPFAM" id="SSF143422">
    <property type="entry name" value="Transposase IS200-like"/>
    <property type="match status" value="1"/>
</dbReference>
<dbReference type="GO" id="GO:0003677">
    <property type="term" value="F:DNA binding"/>
    <property type="evidence" value="ECO:0007669"/>
    <property type="project" value="InterPro"/>
</dbReference>
<evidence type="ECO:0000313" key="3">
    <source>
        <dbReference type="Proteomes" id="UP000075324"/>
    </source>
</evidence>
<organism evidence="2 3">
    <name type="scientific">Parageobacillus toebii</name>
    <dbReference type="NCBI Taxonomy" id="153151"/>
    <lineage>
        <taxon>Bacteria</taxon>
        <taxon>Bacillati</taxon>
        <taxon>Bacillota</taxon>
        <taxon>Bacilli</taxon>
        <taxon>Bacillales</taxon>
        <taxon>Anoxybacillaceae</taxon>
        <taxon>Parageobacillus</taxon>
    </lineage>
</organism>
<reference evidence="2 3" key="1">
    <citation type="submission" date="2016-01" db="EMBL/GenBank/DDBJ databases">
        <title>Draft Genome Sequences of Seven Thermophilic Sporeformers Isolated from Foods.</title>
        <authorList>
            <person name="Berendsen E.M."/>
            <person name="Wells-Bennik M.H."/>
            <person name="Krawcyk A.O."/>
            <person name="De Jong A."/>
            <person name="Holsappel S."/>
            <person name="Eijlander R.T."/>
            <person name="Kuipers O.P."/>
        </authorList>
    </citation>
    <scope>NUCLEOTIDE SEQUENCE [LARGE SCALE GENOMIC DNA]</scope>
    <source>
        <strain evidence="2 3">B4110</strain>
    </source>
</reference>
<evidence type="ECO:0000259" key="1">
    <source>
        <dbReference type="Pfam" id="PF01797"/>
    </source>
</evidence>
<dbReference type="RefSeq" id="WP_233252989.1">
    <property type="nucleotide sequence ID" value="NZ_CP070511.1"/>
</dbReference>
<name>A0A150MJJ1_9BACL</name>
<dbReference type="GO" id="GO:0004803">
    <property type="term" value="F:transposase activity"/>
    <property type="evidence" value="ECO:0007669"/>
    <property type="project" value="InterPro"/>
</dbReference>
<comment type="caution">
    <text evidence="2">The sequence shown here is derived from an EMBL/GenBank/DDBJ whole genome shotgun (WGS) entry which is preliminary data.</text>
</comment>
<sequence>MVYLHPYHVIFYPKYRRKVLVGEMEKDLRKIFYQVVKEKDVEIQSLEIMPDHVHWFISL</sequence>
<dbReference type="GO" id="GO:0006313">
    <property type="term" value="P:DNA transposition"/>
    <property type="evidence" value="ECO:0007669"/>
    <property type="project" value="InterPro"/>
</dbReference>
<protein>
    <recommendedName>
        <fullName evidence="1">Transposase IS200-like domain-containing protein</fullName>
    </recommendedName>
</protein>
<feature type="domain" description="Transposase IS200-like" evidence="1">
    <location>
        <begin position="2"/>
        <end position="58"/>
    </location>
</feature>
<dbReference type="EMBL" id="LQYW01000148">
    <property type="protein sequence ID" value="KYD24704.1"/>
    <property type="molecule type" value="Genomic_DNA"/>
</dbReference>
<dbReference type="GeneID" id="94901488"/>
<dbReference type="PANTHER" id="PTHR33360:SF2">
    <property type="entry name" value="TRANSPOSASE FOR INSERTION SEQUENCE ELEMENT IS200"/>
    <property type="match status" value="1"/>
</dbReference>
<dbReference type="NCBIfam" id="NF033573">
    <property type="entry name" value="transpos_IS200"/>
    <property type="match status" value="1"/>
</dbReference>
<dbReference type="InterPro" id="IPR002686">
    <property type="entry name" value="Transposase_17"/>
</dbReference>
<proteinExistence type="predicted"/>
<dbReference type="InterPro" id="IPR036515">
    <property type="entry name" value="Transposase_17_sf"/>
</dbReference>
<dbReference type="Pfam" id="PF01797">
    <property type="entry name" value="Y1_Tnp"/>
    <property type="match status" value="1"/>
</dbReference>
<accession>A0A150MJJ1</accession>
<dbReference type="AlphaFoldDB" id="A0A150MJJ1"/>